<dbReference type="GO" id="GO:0006529">
    <property type="term" value="P:asparagine biosynthetic process"/>
    <property type="evidence" value="ECO:0007669"/>
    <property type="project" value="UniProtKB-KW"/>
</dbReference>
<dbReference type="PIRSF" id="PIRSF001589">
    <property type="entry name" value="Asn_synthetase_glu-h"/>
    <property type="match status" value="1"/>
</dbReference>
<feature type="site" description="Important for beta-aspartyl-AMP intermediate formation" evidence="6">
    <location>
        <position position="232"/>
    </location>
</feature>
<dbReference type="InterPro" id="IPR014729">
    <property type="entry name" value="Rossmann-like_a/b/a_fold"/>
</dbReference>
<keyword evidence="4" id="KW-0028">Amino-acid biosynthesis</keyword>
<dbReference type="EMBL" id="JAAHFQ010000878">
    <property type="protein sequence ID" value="NER31621.1"/>
    <property type="molecule type" value="Genomic_DNA"/>
</dbReference>
<dbReference type="EC" id="6.3.5.4" evidence="3"/>
<accession>A0A6B3NQ32</accession>
<dbReference type="GO" id="GO:0005829">
    <property type="term" value="C:cytosol"/>
    <property type="evidence" value="ECO:0007669"/>
    <property type="project" value="TreeGrafter"/>
</dbReference>
<evidence type="ECO:0000313" key="8">
    <source>
        <dbReference type="EMBL" id="NER31621.1"/>
    </source>
</evidence>
<protein>
    <recommendedName>
        <fullName evidence="3">asparagine synthase (glutamine-hydrolyzing)</fullName>
        <ecNumber evidence="3">6.3.5.4</ecNumber>
    </recommendedName>
</protein>
<comment type="similarity">
    <text evidence="2">Belongs to the asparagine synthetase family.</text>
</comment>
<dbReference type="SUPFAM" id="SSF52402">
    <property type="entry name" value="Adenine nucleotide alpha hydrolases-like"/>
    <property type="match status" value="1"/>
</dbReference>
<gene>
    <name evidence="8" type="ORF">F6J89_29400</name>
</gene>
<dbReference type="AlphaFoldDB" id="A0A6B3NQ32"/>
<dbReference type="InterPro" id="IPR029055">
    <property type="entry name" value="Ntn_hydrolases_N"/>
</dbReference>
<dbReference type="Pfam" id="PF00733">
    <property type="entry name" value="Asn_synthase"/>
    <property type="match status" value="1"/>
</dbReference>
<evidence type="ECO:0000259" key="7">
    <source>
        <dbReference type="Pfam" id="PF00733"/>
    </source>
</evidence>
<feature type="domain" description="Asparagine synthetase" evidence="7">
    <location>
        <begin position="108"/>
        <end position="466"/>
    </location>
</feature>
<name>A0A6B3NQ32_9CYAN</name>
<evidence type="ECO:0000256" key="3">
    <source>
        <dbReference type="ARBA" id="ARBA00012737"/>
    </source>
</evidence>
<evidence type="ECO:0000256" key="6">
    <source>
        <dbReference type="PIRSR" id="PIRSR001589-3"/>
    </source>
</evidence>
<evidence type="ECO:0000256" key="1">
    <source>
        <dbReference type="ARBA" id="ARBA00005187"/>
    </source>
</evidence>
<dbReference type="InterPro" id="IPR001962">
    <property type="entry name" value="Asn_synthase"/>
</dbReference>
<keyword evidence="4" id="KW-0061">Asparagine biosynthesis</keyword>
<dbReference type="Gene3D" id="3.40.50.620">
    <property type="entry name" value="HUPs"/>
    <property type="match status" value="1"/>
</dbReference>
<sequence>GHFPLYWMQLEQFIWFASQLQLLLLITKTPQVSIPALYGYSCFSYVPTPLTPVEGISAVSPGTEQVCQCIEKWHGASLQVAPQTPRRWHQWRSAPVLIKEEGAATAQLQSLLKNAVDRQLENLPSEPVGVLLSGGLDSSTVASLLVQAGVKVRAYTLDFGATAIPESPYAQQVADFLKIPLVKVEVTPRRMRKAIESTAAALDLPFGDGVTVPLYLLYQAASQETAVIFNGEGGDQLFAGWTNKPLIAASVYNAQQPAGAEDLTQQYLQTFHRLYGYEARVFSSAVYAKIAGDDGIAPLNPAQWLQEALDPSFSSGLLDRLRRATLMLKGSQNIHPRATNLALAHGLVVRSPFCDLPLAEWTFQLPGELFLQGACEKYILKRAVESWLPAEIVWRQKRGMGVPLTQWFLKKLRFEVGYWLNPGILRQEGRWLPDLAKQVILGELGGQIQGRRIGEILWLLIMWQAWRTKVLLEVAKGRTIVDSLWLLVHKSGSSQD</sequence>
<dbReference type="GO" id="GO:0004066">
    <property type="term" value="F:asparagine synthase (glutamine-hydrolyzing) activity"/>
    <property type="evidence" value="ECO:0007669"/>
    <property type="project" value="UniProtKB-EC"/>
</dbReference>
<proteinExistence type="inferred from homology"/>
<feature type="non-terminal residue" evidence="8">
    <location>
        <position position="1"/>
    </location>
</feature>
<dbReference type="CDD" id="cd01991">
    <property type="entry name" value="Asn_synthase_B_C"/>
    <property type="match status" value="1"/>
</dbReference>
<comment type="caution">
    <text evidence="8">The sequence shown here is derived from an EMBL/GenBank/DDBJ whole genome shotgun (WGS) entry which is preliminary data.</text>
</comment>
<comment type="catalytic activity">
    <reaction evidence="5">
        <text>L-aspartate + L-glutamine + ATP + H2O = L-asparagine + L-glutamate + AMP + diphosphate + H(+)</text>
        <dbReference type="Rhea" id="RHEA:12228"/>
        <dbReference type="ChEBI" id="CHEBI:15377"/>
        <dbReference type="ChEBI" id="CHEBI:15378"/>
        <dbReference type="ChEBI" id="CHEBI:29985"/>
        <dbReference type="ChEBI" id="CHEBI:29991"/>
        <dbReference type="ChEBI" id="CHEBI:30616"/>
        <dbReference type="ChEBI" id="CHEBI:33019"/>
        <dbReference type="ChEBI" id="CHEBI:58048"/>
        <dbReference type="ChEBI" id="CHEBI:58359"/>
        <dbReference type="ChEBI" id="CHEBI:456215"/>
        <dbReference type="EC" id="6.3.5.4"/>
    </reaction>
</comment>
<dbReference type="SUPFAM" id="SSF56235">
    <property type="entry name" value="N-terminal nucleophile aminohydrolases (Ntn hydrolases)"/>
    <property type="match status" value="1"/>
</dbReference>
<organism evidence="8">
    <name type="scientific">Symploca sp. SIO1C4</name>
    <dbReference type="NCBI Taxonomy" id="2607765"/>
    <lineage>
        <taxon>Bacteria</taxon>
        <taxon>Bacillati</taxon>
        <taxon>Cyanobacteriota</taxon>
        <taxon>Cyanophyceae</taxon>
        <taxon>Coleofasciculales</taxon>
        <taxon>Coleofasciculaceae</taxon>
        <taxon>Symploca</taxon>
    </lineage>
</organism>
<evidence type="ECO:0000256" key="5">
    <source>
        <dbReference type="ARBA" id="ARBA00048741"/>
    </source>
</evidence>
<reference evidence="8" key="1">
    <citation type="submission" date="2019-11" db="EMBL/GenBank/DDBJ databases">
        <title>Genomic insights into an expanded diversity of filamentous marine cyanobacteria reveals the extraordinary biosynthetic potential of Moorea and Okeania.</title>
        <authorList>
            <person name="Ferreira Leao T."/>
            <person name="Wang M."/>
            <person name="Moss N."/>
            <person name="Da Silva R."/>
            <person name="Sanders J."/>
            <person name="Nurk S."/>
            <person name="Gurevich A."/>
            <person name="Humphrey G."/>
            <person name="Reher R."/>
            <person name="Zhu Q."/>
            <person name="Belda-Ferre P."/>
            <person name="Glukhov E."/>
            <person name="Rex R."/>
            <person name="Dorrestein P.C."/>
            <person name="Knight R."/>
            <person name="Pevzner P."/>
            <person name="Gerwick W.H."/>
            <person name="Gerwick L."/>
        </authorList>
    </citation>
    <scope>NUCLEOTIDE SEQUENCE</scope>
    <source>
        <strain evidence="8">SIO1C4</strain>
    </source>
</reference>
<dbReference type="PANTHER" id="PTHR43284">
    <property type="entry name" value="ASPARAGINE SYNTHETASE (GLUTAMINE-HYDROLYZING)"/>
    <property type="match status" value="1"/>
</dbReference>
<evidence type="ECO:0000256" key="4">
    <source>
        <dbReference type="ARBA" id="ARBA00022888"/>
    </source>
</evidence>
<comment type="pathway">
    <text evidence="1">Amino-acid biosynthesis; L-asparagine biosynthesis; L-asparagine from L-aspartate (L-Gln route): step 1/1.</text>
</comment>
<dbReference type="InterPro" id="IPR051786">
    <property type="entry name" value="ASN_synthetase/amidase"/>
</dbReference>
<dbReference type="InterPro" id="IPR006426">
    <property type="entry name" value="Asn_synth_AEB"/>
</dbReference>
<dbReference type="PANTHER" id="PTHR43284:SF1">
    <property type="entry name" value="ASPARAGINE SYNTHETASE"/>
    <property type="match status" value="1"/>
</dbReference>
<evidence type="ECO:0000256" key="2">
    <source>
        <dbReference type="ARBA" id="ARBA00005752"/>
    </source>
</evidence>